<dbReference type="PROSITE" id="PS51257">
    <property type="entry name" value="PROKAR_LIPOPROTEIN"/>
    <property type="match status" value="1"/>
</dbReference>
<proteinExistence type="predicted"/>
<dbReference type="AlphaFoldDB" id="A0AAW8F544"/>
<dbReference type="EMBL" id="JAUSZV010000002">
    <property type="protein sequence ID" value="MDQ0904361.1"/>
    <property type="molecule type" value="Genomic_DNA"/>
</dbReference>
<organism evidence="3 4">
    <name type="scientific">Streptomyces canus</name>
    <dbReference type="NCBI Taxonomy" id="58343"/>
    <lineage>
        <taxon>Bacteria</taxon>
        <taxon>Bacillati</taxon>
        <taxon>Actinomycetota</taxon>
        <taxon>Actinomycetes</taxon>
        <taxon>Kitasatosporales</taxon>
        <taxon>Streptomycetaceae</taxon>
        <taxon>Streptomyces</taxon>
        <taxon>Streptomyces aurantiacus group</taxon>
    </lineage>
</organism>
<sequence length="256" mass="26771">MKSALRLLAVPLASVLVAGCGNSSGSSNSAGSSRTPTSTASAGIPGCAPECLSGGSDPGSLPAGAHRTSHFFNGQLTVTFTRGWESHEDQPVEFSVAPEGSWDLHRVLFWSDLIPVGKDRKRAAGVASTASELVAWLRTRPNLQVSKPRSTVIGTAALPAKAVDIAISSTAVNEASDCPVRACVDFLTWPNAGDNVYGIAEPSVLRLYLSDVRYGGKNHLLAIGIEGRDQADLKEFLPDAERLIASAQAPIRPAPS</sequence>
<feature type="chain" id="PRO_5043510615" description="Lipoprotein" evidence="2">
    <location>
        <begin position="19"/>
        <end position="256"/>
    </location>
</feature>
<keyword evidence="2" id="KW-0732">Signal</keyword>
<name>A0AAW8F544_9ACTN</name>
<feature type="signal peptide" evidence="2">
    <location>
        <begin position="1"/>
        <end position="18"/>
    </location>
</feature>
<comment type="caution">
    <text evidence="3">The sequence shown here is derived from an EMBL/GenBank/DDBJ whole genome shotgun (WGS) entry which is preliminary data.</text>
</comment>
<feature type="region of interest" description="Disordered" evidence="1">
    <location>
        <begin position="23"/>
        <end position="42"/>
    </location>
</feature>
<gene>
    <name evidence="3" type="ORF">QFZ22_000346</name>
</gene>
<evidence type="ECO:0008006" key="5">
    <source>
        <dbReference type="Google" id="ProtNLM"/>
    </source>
</evidence>
<evidence type="ECO:0000256" key="2">
    <source>
        <dbReference type="SAM" id="SignalP"/>
    </source>
</evidence>
<reference evidence="3" key="1">
    <citation type="submission" date="2023-07" db="EMBL/GenBank/DDBJ databases">
        <title>Comparative genomics of wheat-associated soil bacteria to identify genetic determinants of phenazine resistance.</title>
        <authorList>
            <person name="Mouncey N."/>
        </authorList>
    </citation>
    <scope>NUCLEOTIDE SEQUENCE</scope>
    <source>
        <strain evidence="3">V4I22</strain>
    </source>
</reference>
<accession>A0AAW8F544</accession>
<feature type="compositionally biased region" description="Low complexity" evidence="1">
    <location>
        <begin position="23"/>
        <end position="33"/>
    </location>
</feature>
<evidence type="ECO:0000313" key="3">
    <source>
        <dbReference type="EMBL" id="MDQ0904361.1"/>
    </source>
</evidence>
<dbReference type="Proteomes" id="UP001234216">
    <property type="component" value="Unassembled WGS sequence"/>
</dbReference>
<evidence type="ECO:0000256" key="1">
    <source>
        <dbReference type="SAM" id="MobiDB-lite"/>
    </source>
</evidence>
<evidence type="ECO:0000313" key="4">
    <source>
        <dbReference type="Proteomes" id="UP001234216"/>
    </source>
</evidence>
<protein>
    <recommendedName>
        <fullName evidence="5">Lipoprotein</fullName>
    </recommendedName>
</protein>